<dbReference type="PANTHER" id="PTHR10937">
    <property type="entry name" value="GLUCOSAMINE--FRUCTOSE-6-PHOSPHATE AMINOTRANSFERASE, ISOMERIZING"/>
    <property type="match status" value="1"/>
</dbReference>
<dbReference type="InterPro" id="IPR029055">
    <property type="entry name" value="Ntn_hydrolases_N"/>
</dbReference>
<keyword evidence="5 10" id="KW-0963">Cytoplasm</keyword>
<dbReference type="InterPro" id="IPR035490">
    <property type="entry name" value="GlmS/FrlB_SIS"/>
</dbReference>
<evidence type="ECO:0000256" key="4">
    <source>
        <dbReference type="ARBA" id="ARBA00016090"/>
    </source>
</evidence>
<dbReference type="Pfam" id="PF01380">
    <property type="entry name" value="SIS"/>
    <property type="match status" value="2"/>
</dbReference>
<comment type="catalytic activity">
    <reaction evidence="1 10">
        <text>D-fructose 6-phosphate + L-glutamine = D-glucosamine 6-phosphate + L-glutamate</text>
        <dbReference type="Rhea" id="RHEA:13237"/>
        <dbReference type="ChEBI" id="CHEBI:29985"/>
        <dbReference type="ChEBI" id="CHEBI:58359"/>
        <dbReference type="ChEBI" id="CHEBI:58725"/>
        <dbReference type="ChEBI" id="CHEBI:61527"/>
        <dbReference type="EC" id="2.6.1.16"/>
    </reaction>
</comment>
<feature type="active site" description="For Fru-6P isomerization activity" evidence="10">
    <location>
        <position position="605"/>
    </location>
</feature>
<dbReference type="Proteomes" id="UP000177167">
    <property type="component" value="Unassembled WGS sequence"/>
</dbReference>
<evidence type="ECO:0000313" key="13">
    <source>
        <dbReference type="EMBL" id="OGN09825.1"/>
    </source>
</evidence>
<dbReference type="Pfam" id="PF13522">
    <property type="entry name" value="GATase_6"/>
    <property type="match status" value="1"/>
</dbReference>
<keyword evidence="9" id="KW-0315">Glutamine amidotransferase</keyword>
<dbReference type="GO" id="GO:0006002">
    <property type="term" value="P:fructose 6-phosphate metabolic process"/>
    <property type="evidence" value="ECO:0007669"/>
    <property type="project" value="TreeGrafter"/>
</dbReference>
<evidence type="ECO:0000256" key="6">
    <source>
        <dbReference type="ARBA" id="ARBA00022576"/>
    </source>
</evidence>
<dbReference type="InterPro" id="IPR046348">
    <property type="entry name" value="SIS_dom_sf"/>
</dbReference>
<organism evidence="13 14">
    <name type="scientific">Candidatus Yanofskybacteria bacterium RIFCSPHIGHO2_02_FULL_41_11</name>
    <dbReference type="NCBI Taxonomy" id="1802675"/>
    <lineage>
        <taxon>Bacteria</taxon>
        <taxon>Candidatus Yanofskyibacteriota</taxon>
    </lineage>
</organism>
<evidence type="ECO:0000256" key="9">
    <source>
        <dbReference type="ARBA" id="ARBA00022962"/>
    </source>
</evidence>
<evidence type="ECO:0000256" key="8">
    <source>
        <dbReference type="ARBA" id="ARBA00022737"/>
    </source>
</evidence>
<evidence type="ECO:0000259" key="12">
    <source>
        <dbReference type="PROSITE" id="PS51464"/>
    </source>
</evidence>
<dbReference type="GO" id="GO:0004360">
    <property type="term" value="F:glutamine-fructose-6-phosphate transaminase (isomerizing) activity"/>
    <property type="evidence" value="ECO:0007669"/>
    <property type="project" value="UniProtKB-UniRule"/>
</dbReference>
<dbReference type="EC" id="2.6.1.16" evidence="3 10"/>
<dbReference type="CDD" id="cd00714">
    <property type="entry name" value="GFAT"/>
    <property type="match status" value="1"/>
</dbReference>
<dbReference type="GO" id="GO:0097367">
    <property type="term" value="F:carbohydrate derivative binding"/>
    <property type="evidence" value="ECO:0007669"/>
    <property type="project" value="InterPro"/>
</dbReference>
<evidence type="ECO:0000256" key="7">
    <source>
        <dbReference type="ARBA" id="ARBA00022679"/>
    </source>
</evidence>
<gene>
    <name evidence="10" type="primary">glmS</name>
    <name evidence="13" type="ORF">A3J46_00405</name>
</gene>
<keyword evidence="7 10" id="KW-0808">Transferase</keyword>
<evidence type="ECO:0000259" key="11">
    <source>
        <dbReference type="PROSITE" id="PS51278"/>
    </source>
</evidence>
<sequence length="610" mass="67545">MCGIFGYISKNKLDATSTIVEGLKRLEYRGYDSSGLAAIVNSRIYSKKKSGRISELEKVLPPNIQAHVAIGHTRWATHGKPVDKNAHPHRDCTARISLVHNGIIENFKDLRSKLEKKGHIFKSETDTEVAVHLIEDFLKNTSLEEAVRLTLKSIIGTYAFVIIEAANPNKIIVARNSSPLLIGFTDQTKFVASDASAILPYTKKVAYLRDGEFAVLTPTDFRIATLERKSVSRRQETIGWSEDEIQKGDFPHFMLKEIFEEPESVENAIRGRLIPKEGASKLGGLELVEAKLKKIKNLKITGCGTAYYAGLFGEYAIEEFGRIAAKAEIASELRYKKSLTNPNSALLAVSQSGETADTLGLIKDVKKKRTLTLGVVNVVGSSIAKETQAGVYNHVGPEIGVASTKAFAGQMAVMVLLALFFGKQRGLPLSKSREIAFELSRIPSKMRRVLAQNKNIKNLAKKYSKYDHFLFLGRKFNYPIAMEGALKLKEISYIHAEGYGAGEMKHGPIAMIDKNFPTLAIVPQDSVYEKMLSNLQEIRARDGRIIAIATAGDKNIEKFADDVIFVPKTIELLNPFLTVLPLHMFAYHCGVIKGHDVDKPRNLAKSVTVE</sequence>
<dbReference type="CDD" id="cd05009">
    <property type="entry name" value="SIS_GlmS_GlmD_2"/>
    <property type="match status" value="1"/>
</dbReference>
<comment type="subcellular location">
    <subcellularLocation>
        <location evidence="2 10">Cytoplasm</location>
    </subcellularLocation>
</comment>
<dbReference type="GO" id="GO:0006047">
    <property type="term" value="P:UDP-N-acetylglucosamine metabolic process"/>
    <property type="evidence" value="ECO:0007669"/>
    <property type="project" value="TreeGrafter"/>
</dbReference>
<proteinExistence type="inferred from homology"/>
<dbReference type="PROSITE" id="PS51464">
    <property type="entry name" value="SIS"/>
    <property type="match status" value="2"/>
</dbReference>
<comment type="caution">
    <text evidence="13">The sequence shown here is derived from an EMBL/GenBank/DDBJ whole genome shotgun (WGS) entry which is preliminary data.</text>
</comment>
<evidence type="ECO:0000256" key="2">
    <source>
        <dbReference type="ARBA" id="ARBA00004496"/>
    </source>
</evidence>
<keyword evidence="6 10" id="KW-0032">Aminotransferase</keyword>
<dbReference type="AlphaFoldDB" id="A0A1F8F9J6"/>
<dbReference type="PROSITE" id="PS51278">
    <property type="entry name" value="GATASE_TYPE_2"/>
    <property type="match status" value="1"/>
</dbReference>
<dbReference type="GO" id="GO:0006487">
    <property type="term" value="P:protein N-linked glycosylation"/>
    <property type="evidence" value="ECO:0007669"/>
    <property type="project" value="TreeGrafter"/>
</dbReference>
<dbReference type="InterPro" id="IPR035466">
    <property type="entry name" value="GlmS/AgaS_SIS"/>
</dbReference>
<dbReference type="SUPFAM" id="SSF56235">
    <property type="entry name" value="N-terminal nucleophile aminohydrolases (Ntn hydrolases)"/>
    <property type="match status" value="1"/>
</dbReference>
<dbReference type="Gene3D" id="3.60.20.10">
    <property type="entry name" value="Glutamine Phosphoribosylpyrophosphate, subunit 1, domain 1"/>
    <property type="match status" value="1"/>
</dbReference>
<dbReference type="InterPro" id="IPR017932">
    <property type="entry name" value="GATase_2_dom"/>
</dbReference>
<comment type="function">
    <text evidence="10">Catalyzes the first step in hexosamine metabolism, converting fructose-6P into glucosamine-6P using glutamine as a nitrogen source.</text>
</comment>
<dbReference type="Gene3D" id="3.40.50.10490">
    <property type="entry name" value="Glucose-6-phosphate isomerase like protein, domain 1"/>
    <property type="match status" value="2"/>
</dbReference>
<dbReference type="GO" id="GO:0005829">
    <property type="term" value="C:cytosol"/>
    <property type="evidence" value="ECO:0007669"/>
    <property type="project" value="TreeGrafter"/>
</dbReference>
<dbReference type="FunFam" id="3.40.50.10490:FF:000001">
    <property type="entry name" value="Glutamine--fructose-6-phosphate aminotransferase [isomerizing]"/>
    <property type="match status" value="1"/>
</dbReference>
<dbReference type="NCBIfam" id="NF001484">
    <property type="entry name" value="PRK00331.1"/>
    <property type="match status" value="1"/>
</dbReference>
<keyword evidence="8" id="KW-0677">Repeat</keyword>
<evidence type="ECO:0000256" key="1">
    <source>
        <dbReference type="ARBA" id="ARBA00001031"/>
    </source>
</evidence>
<dbReference type="InterPro" id="IPR005855">
    <property type="entry name" value="GFAT"/>
</dbReference>
<feature type="domain" description="SIS" evidence="12">
    <location>
        <begin position="288"/>
        <end position="427"/>
    </location>
</feature>
<dbReference type="NCBIfam" id="TIGR01135">
    <property type="entry name" value="glmS"/>
    <property type="match status" value="1"/>
</dbReference>
<dbReference type="GO" id="GO:0005975">
    <property type="term" value="P:carbohydrate metabolic process"/>
    <property type="evidence" value="ECO:0007669"/>
    <property type="project" value="UniProtKB-UniRule"/>
</dbReference>
<feature type="domain" description="Glutamine amidotransferase type-2" evidence="11">
    <location>
        <begin position="2"/>
        <end position="219"/>
    </location>
</feature>
<name>A0A1F8F9J6_9BACT</name>
<dbReference type="SUPFAM" id="SSF53697">
    <property type="entry name" value="SIS domain"/>
    <property type="match status" value="1"/>
</dbReference>
<evidence type="ECO:0000256" key="5">
    <source>
        <dbReference type="ARBA" id="ARBA00022490"/>
    </source>
</evidence>
<dbReference type="HAMAP" id="MF_00164">
    <property type="entry name" value="GlmS"/>
    <property type="match status" value="1"/>
</dbReference>
<protein>
    <recommendedName>
        <fullName evidence="4 10">Glutamine--fructose-6-phosphate aminotransferase [isomerizing]</fullName>
        <ecNumber evidence="3 10">2.6.1.16</ecNumber>
    </recommendedName>
    <alternativeName>
        <fullName evidence="10">D-fructose-6-phosphate amidotransferase</fullName>
    </alternativeName>
    <alternativeName>
        <fullName evidence="10">GFAT</fullName>
    </alternativeName>
    <alternativeName>
        <fullName evidence="10">Glucosamine-6-phosphate synthase</fullName>
    </alternativeName>
    <alternativeName>
        <fullName evidence="10">Hexosephosphate aminotransferase</fullName>
    </alternativeName>
    <alternativeName>
        <fullName evidence="10">L-glutamine--D-fructose-6-phosphate amidotransferase</fullName>
    </alternativeName>
</protein>
<evidence type="ECO:0000256" key="10">
    <source>
        <dbReference type="HAMAP-Rule" id="MF_00164"/>
    </source>
</evidence>
<dbReference type="CDD" id="cd05008">
    <property type="entry name" value="SIS_GlmS_GlmD_1"/>
    <property type="match status" value="1"/>
</dbReference>
<reference evidence="13 14" key="1">
    <citation type="journal article" date="2016" name="Nat. Commun.">
        <title>Thousands of microbial genomes shed light on interconnected biogeochemical processes in an aquifer system.</title>
        <authorList>
            <person name="Anantharaman K."/>
            <person name="Brown C.T."/>
            <person name="Hug L.A."/>
            <person name="Sharon I."/>
            <person name="Castelle C.J."/>
            <person name="Probst A.J."/>
            <person name="Thomas B.C."/>
            <person name="Singh A."/>
            <person name="Wilkins M.J."/>
            <person name="Karaoz U."/>
            <person name="Brodie E.L."/>
            <person name="Williams K.H."/>
            <person name="Hubbard S.S."/>
            <person name="Banfield J.F."/>
        </authorList>
    </citation>
    <scope>NUCLEOTIDE SEQUENCE [LARGE SCALE GENOMIC DNA]</scope>
</reference>
<feature type="initiator methionine" description="Removed" evidence="10">
    <location>
        <position position="1"/>
    </location>
</feature>
<comment type="subunit">
    <text evidence="10">Homodimer.</text>
</comment>
<dbReference type="FunFam" id="3.60.20.10:FF:000006">
    <property type="entry name" value="Glutamine--fructose-6-phosphate aminotransferase [isomerizing]"/>
    <property type="match status" value="1"/>
</dbReference>
<accession>A0A1F8F9J6</accession>
<evidence type="ECO:0000256" key="3">
    <source>
        <dbReference type="ARBA" id="ARBA00012916"/>
    </source>
</evidence>
<evidence type="ECO:0000313" key="14">
    <source>
        <dbReference type="Proteomes" id="UP000177167"/>
    </source>
</evidence>
<dbReference type="PANTHER" id="PTHR10937:SF0">
    <property type="entry name" value="GLUTAMINE--FRUCTOSE-6-PHOSPHATE TRANSAMINASE (ISOMERIZING)"/>
    <property type="match status" value="1"/>
</dbReference>
<dbReference type="InterPro" id="IPR047084">
    <property type="entry name" value="GFAT_N"/>
</dbReference>
<dbReference type="InterPro" id="IPR001347">
    <property type="entry name" value="SIS_dom"/>
</dbReference>
<feature type="domain" description="SIS" evidence="12">
    <location>
        <begin position="459"/>
        <end position="600"/>
    </location>
</feature>
<feature type="active site" description="Nucleophile; for GATase activity" evidence="10">
    <location>
        <position position="2"/>
    </location>
</feature>
<dbReference type="EMBL" id="MGJP01000025">
    <property type="protein sequence ID" value="OGN09825.1"/>
    <property type="molecule type" value="Genomic_DNA"/>
</dbReference>